<dbReference type="CDD" id="cd03788">
    <property type="entry name" value="GT20_TPS"/>
    <property type="match status" value="1"/>
</dbReference>
<sequence length="763" mass="86200">MSLPSDAIPEKVMNKISDKLHEEYNCESVVVNDITFQGHYKSFCKQILWPTLHYQIPDDPKSKAFEEHSYHHYKLLNQTIADKLVATYLRENNHLSPDDPENMIWIHDYHLLLVPGMIREKLPDAKIGFFMHVSFPSSEVFKCLAQREALLQGMLGADCITFQTKEYVRHFLQTCSRLVLADTLEDGLTHDGTFTKVNTIPVGIDANNLRVKLSSNEVLDWKQLITERWNNQTLIVSRDHLDKLRGVKQKLLAYERFLRENPSYVETTVLLQIYMGTTDDDDYESEVMQIASRINSMSENISDTPPVAIVHQDIGFDQYIALLSEADVFIVSSMREGLNLTCHEFIVAAEKKKAPLILSEFTGSSNLLGGDGKGALLINPWDIKNFSDTIKFALNMLPLEKEKHWKVCNEIVTKHDSMDWIKGCIKSINDAWKKDSEKLSDVVPLSSTVFDKFYESATGGRLFFLSLDQMINRSTLYGGRSGSRDSFLEFSRIGSLLRGLISNPNNRVYVTSAMKKSEMYLIFKNTPNIGLVAESGGYIRVIGESKWFSLIDEKQVNNWKPQVSQLIKSKAERLPGSSAVIEDCTVRLLADTSMAEDPKRSLDVMGDCIQHINEAYEESQGVHATIVDNSVFVLEKNITLRALNILLAIYTTDISVDAISQKFNIKRVLSSTDALFRSESNNTKNDDRFKEANKVTSLFYAGGLNPLDETVFDSISQFEKDGVLDSTLSVVVRGNRDDTRTSATYTVSGLNELFGILSKAGRR</sequence>
<accession>A0A1L0GDQ2</accession>
<dbReference type="PANTHER" id="PTHR10788:SF15">
    <property type="entry name" value="TREHALOSE SYNTHASE COMPLEX REGULATORY SUBUNIT TPS3-RELATED"/>
    <property type="match status" value="1"/>
</dbReference>
<reference evidence="1 2" key="1">
    <citation type="submission" date="2016-10" db="EMBL/GenBank/DDBJ databases">
        <authorList>
            <person name="de Groot N.N."/>
        </authorList>
    </citation>
    <scope>NUCLEOTIDE SEQUENCE [LARGE SCALE GENOMIC DNA]</scope>
    <source>
        <strain evidence="1 2">PYCC 4715</strain>
    </source>
</reference>
<dbReference type="GO" id="GO:0005992">
    <property type="term" value="P:trehalose biosynthetic process"/>
    <property type="evidence" value="ECO:0007669"/>
    <property type="project" value="InterPro"/>
</dbReference>
<dbReference type="EMBL" id="LT635766">
    <property type="protein sequence ID" value="SGZ54445.1"/>
    <property type="molecule type" value="Genomic_DNA"/>
</dbReference>
<name>A0A1L0GDQ2_9ASCO</name>
<dbReference type="AlphaFoldDB" id="A0A1L0GDQ2"/>
<proteinExistence type="predicted"/>
<dbReference type="Proteomes" id="UP000182259">
    <property type="component" value="Chromosome III"/>
</dbReference>
<dbReference type="Gene3D" id="3.40.50.2000">
    <property type="entry name" value="Glycogen Phosphorylase B"/>
    <property type="match status" value="2"/>
</dbReference>
<dbReference type="Pfam" id="PF02358">
    <property type="entry name" value="Trehalose_PPase"/>
    <property type="match status" value="1"/>
</dbReference>
<gene>
    <name evidence="1" type="ORF">SAMEA4029009_CIC11G00000001912</name>
</gene>
<dbReference type="GO" id="GO:0004805">
    <property type="term" value="F:trehalose-phosphatase activity"/>
    <property type="evidence" value="ECO:0007669"/>
    <property type="project" value="TreeGrafter"/>
</dbReference>
<dbReference type="InterPro" id="IPR003337">
    <property type="entry name" value="Trehalose_PPase"/>
</dbReference>
<dbReference type="InterPro" id="IPR001830">
    <property type="entry name" value="Glyco_trans_20"/>
</dbReference>
<dbReference type="GO" id="GO:0005829">
    <property type="term" value="C:cytosol"/>
    <property type="evidence" value="ECO:0007669"/>
    <property type="project" value="TreeGrafter"/>
</dbReference>
<dbReference type="SUPFAM" id="SSF53756">
    <property type="entry name" value="UDP-Glycosyltransferase/glycogen phosphorylase"/>
    <property type="match status" value="1"/>
</dbReference>
<dbReference type="GO" id="GO:0003825">
    <property type="term" value="F:alpha,alpha-trehalose-phosphate synthase (UDP-forming) activity"/>
    <property type="evidence" value="ECO:0007669"/>
    <property type="project" value="TreeGrafter"/>
</dbReference>
<dbReference type="PANTHER" id="PTHR10788">
    <property type="entry name" value="TREHALOSE-6-PHOSPHATE SYNTHASE"/>
    <property type="match status" value="1"/>
</dbReference>
<protein>
    <submittedName>
        <fullName evidence="1">CIC11C00000001912</fullName>
    </submittedName>
</protein>
<dbReference type="GO" id="GO:0005946">
    <property type="term" value="C:alpha,alpha-trehalose-phosphate synthase complex (UDP-forming)"/>
    <property type="evidence" value="ECO:0007669"/>
    <property type="project" value="TreeGrafter"/>
</dbReference>
<dbReference type="Pfam" id="PF00982">
    <property type="entry name" value="Glyco_transf_20"/>
    <property type="match status" value="1"/>
</dbReference>
<evidence type="ECO:0000313" key="2">
    <source>
        <dbReference type="Proteomes" id="UP000182259"/>
    </source>
</evidence>
<organism evidence="1 2">
    <name type="scientific">Sungouiella intermedia</name>
    <dbReference type="NCBI Taxonomy" id="45354"/>
    <lineage>
        <taxon>Eukaryota</taxon>
        <taxon>Fungi</taxon>
        <taxon>Dikarya</taxon>
        <taxon>Ascomycota</taxon>
        <taxon>Saccharomycotina</taxon>
        <taxon>Pichiomycetes</taxon>
        <taxon>Metschnikowiaceae</taxon>
        <taxon>Sungouiella</taxon>
    </lineage>
</organism>
<evidence type="ECO:0000313" key="1">
    <source>
        <dbReference type="EMBL" id="SGZ54445.1"/>
    </source>
</evidence>